<evidence type="ECO:0000313" key="3">
    <source>
        <dbReference type="EMBL" id="KRU13442.1"/>
    </source>
</evidence>
<gene>
    <name evidence="2" type="ORF">CLPA_c04580</name>
    <name evidence="3" type="ORF">CP6013_02690</name>
</gene>
<dbReference type="Proteomes" id="UP000028042">
    <property type="component" value="Unassembled WGS sequence"/>
</dbReference>
<dbReference type="PATRIC" id="fig|1262449.7.peg.442"/>
<evidence type="ECO:0000256" key="1">
    <source>
        <dbReference type="SAM" id="Phobius"/>
    </source>
</evidence>
<accession>A0A0H3J3S1</accession>
<evidence type="ECO:0000313" key="4">
    <source>
        <dbReference type="Proteomes" id="UP000028042"/>
    </source>
</evidence>
<dbReference type="KEGG" id="cpat:CLPA_c04580"/>
<proteinExistence type="predicted"/>
<organism evidence="2 5">
    <name type="scientific">Clostridium pasteurianum DSM 525 = ATCC 6013</name>
    <dbReference type="NCBI Taxonomy" id="1262449"/>
    <lineage>
        <taxon>Bacteria</taxon>
        <taxon>Bacillati</taxon>
        <taxon>Bacillota</taxon>
        <taxon>Clostridia</taxon>
        <taxon>Eubacteriales</taxon>
        <taxon>Clostridiaceae</taxon>
        <taxon>Clostridium</taxon>
    </lineage>
</organism>
<dbReference type="EMBL" id="JPGY02000001">
    <property type="protein sequence ID" value="KRU13442.1"/>
    <property type="molecule type" value="Genomic_DNA"/>
</dbReference>
<evidence type="ECO:0000313" key="5">
    <source>
        <dbReference type="Proteomes" id="UP000030905"/>
    </source>
</evidence>
<evidence type="ECO:0000313" key="2">
    <source>
        <dbReference type="EMBL" id="AJA50546.1"/>
    </source>
</evidence>
<sequence>MEVPSFLILTLIFKSYILNAYIVVNGSYNNKMKLNSIIYSYISLTRIINVFILYINVYIQYKLCKGSSTYEYNYF</sequence>
<dbReference type="Proteomes" id="UP000030905">
    <property type="component" value="Chromosome"/>
</dbReference>
<reference evidence="3" key="2">
    <citation type="submission" date="2015-10" db="EMBL/GenBank/DDBJ databases">
        <title>Improved Draft Genome Sequence of Clostridium pasteurianum Strain ATCC 6013 (DSM 525) Using a Hybrid Next-Generation Sequencing Approach.</title>
        <authorList>
            <person name="Pyne M.E."/>
            <person name="Utturkar S.M."/>
            <person name="Brown S.D."/>
            <person name="Moo-Young M."/>
            <person name="Chung D.A."/>
            <person name="Chou P.C."/>
        </authorList>
    </citation>
    <scope>NUCLEOTIDE SEQUENCE</scope>
    <source>
        <strain evidence="3">ATCC 6013</strain>
    </source>
</reference>
<reference evidence="3 4" key="3">
    <citation type="journal article" name="Genome Announc.">
        <title>Improved Draft Genome Sequence of Clostridium pasteurianum Strain ATCC 6013 (DSM 525) Using a Hybrid Next-Generation Sequencing Approach.</title>
        <authorList>
            <person name="Pyne M.E."/>
            <person name="Utturkar S."/>
            <person name="Brown S.D."/>
            <person name="Moo-Young M."/>
            <person name="Chung D.A."/>
            <person name="Chou C.P."/>
        </authorList>
    </citation>
    <scope>NUCLEOTIDE SEQUENCE [LARGE SCALE GENOMIC DNA]</scope>
    <source>
        <strain evidence="3 4">ATCC 6013</strain>
    </source>
</reference>
<keyword evidence="1" id="KW-0472">Membrane</keyword>
<name>A0A0H3J3S1_CLOPA</name>
<reference evidence="2 5" key="1">
    <citation type="journal article" date="2015" name="Genome Announc.">
        <title>Complete Genome Sequence of the Nitrogen-Fixing and Solvent-Producing Clostridium pasteurianum DSM 525.</title>
        <authorList>
            <person name="Poehlein A."/>
            <person name="Grosse-Honebrink A."/>
            <person name="Zhang Y."/>
            <person name="Minton N.P."/>
            <person name="Daniel R."/>
        </authorList>
    </citation>
    <scope>NUCLEOTIDE SEQUENCE [LARGE SCALE GENOMIC DNA]</scope>
    <source>
        <strain evidence="2">DSM 525</strain>
        <strain evidence="5">DSM 525 / ATCC 6013</strain>
    </source>
</reference>
<feature type="transmembrane region" description="Helical" evidence="1">
    <location>
        <begin position="6"/>
        <end position="24"/>
    </location>
</feature>
<dbReference type="KEGG" id="cpae:CPAST_c04580"/>
<dbReference type="EMBL" id="CP009268">
    <property type="protein sequence ID" value="AJA50546.1"/>
    <property type="molecule type" value="Genomic_DNA"/>
</dbReference>
<protein>
    <submittedName>
        <fullName evidence="2">Uncharacterized protein</fullName>
    </submittedName>
</protein>
<feature type="transmembrane region" description="Helical" evidence="1">
    <location>
        <begin position="36"/>
        <end position="59"/>
    </location>
</feature>
<dbReference type="AlphaFoldDB" id="A0A0H3J3S1"/>
<keyword evidence="5" id="KW-1185">Reference proteome</keyword>
<keyword evidence="1" id="KW-0812">Transmembrane</keyword>
<keyword evidence="1" id="KW-1133">Transmembrane helix</keyword>